<dbReference type="InterPro" id="IPR047057">
    <property type="entry name" value="MerR_fam"/>
</dbReference>
<sequence length="271" mass="29241">MRIGEIAGLVGVSTRAVRHYHRIGLLPEPPRRANGYRAYTLRDAVLLARVRRLAELGLSLDEVRDVLADDSGRELAEVLEELDADLARQEAEVRERRGRLAVLLAQAREGRLPAEGPVSPELAALFADMARTSAGLPGPEPRMARVDRELFTLMDTMATGEEGARLMAAMREAVAEPEAMRRAYELYARLDELAGAGAGDPRVPAVARLLTELLPDEVAAAVGDLGPEAGAGVFEGALFAEFSPAQVEVVRRAMRLAVERATGGERCGGER</sequence>
<dbReference type="Pfam" id="PF13411">
    <property type="entry name" value="MerR_1"/>
    <property type="match status" value="1"/>
</dbReference>
<dbReference type="PRINTS" id="PR00040">
    <property type="entry name" value="HTHMERR"/>
</dbReference>
<dbReference type="EMBL" id="LNSV01000052">
    <property type="protein sequence ID" value="KUH37208.1"/>
    <property type="molecule type" value="Genomic_DNA"/>
</dbReference>
<evidence type="ECO:0000313" key="4">
    <source>
        <dbReference type="EMBL" id="KUH37208.1"/>
    </source>
</evidence>
<comment type="caution">
    <text evidence="4">The sequence shown here is derived from an EMBL/GenBank/DDBJ whole genome shotgun (WGS) entry which is preliminary data.</text>
</comment>
<accession>A0A117IVX2</accession>
<evidence type="ECO:0000256" key="1">
    <source>
        <dbReference type="ARBA" id="ARBA00023125"/>
    </source>
</evidence>
<evidence type="ECO:0000259" key="3">
    <source>
        <dbReference type="PROSITE" id="PS50937"/>
    </source>
</evidence>
<organism evidence="4 5">
    <name type="scientific">Streptomyces kanasensis</name>
    <dbReference type="NCBI Taxonomy" id="936756"/>
    <lineage>
        <taxon>Bacteria</taxon>
        <taxon>Bacillati</taxon>
        <taxon>Actinomycetota</taxon>
        <taxon>Actinomycetes</taxon>
        <taxon>Kitasatosporales</taxon>
        <taxon>Streptomycetaceae</taxon>
        <taxon>Streptomyces</taxon>
    </lineage>
</organism>
<dbReference type="Proteomes" id="UP000054011">
    <property type="component" value="Unassembled WGS sequence"/>
</dbReference>
<evidence type="ECO:0000313" key="5">
    <source>
        <dbReference type="Proteomes" id="UP000054011"/>
    </source>
</evidence>
<dbReference type="SUPFAM" id="SSF46955">
    <property type="entry name" value="Putative DNA-binding domain"/>
    <property type="match status" value="1"/>
</dbReference>
<dbReference type="CDD" id="cd00592">
    <property type="entry name" value="HTH_MerR-like"/>
    <property type="match status" value="1"/>
</dbReference>
<dbReference type="GO" id="GO:0003700">
    <property type="term" value="F:DNA-binding transcription factor activity"/>
    <property type="evidence" value="ECO:0007669"/>
    <property type="project" value="InterPro"/>
</dbReference>
<dbReference type="GO" id="GO:0003677">
    <property type="term" value="F:DNA binding"/>
    <property type="evidence" value="ECO:0007669"/>
    <property type="project" value="UniProtKB-KW"/>
</dbReference>
<keyword evidence="1" id="KW-0238">DNA-binding</keyword>
<reference evidence="4 5" key="1">
    <citation type="submission" date="2015-11" db="EMBL/GenBank/DDBJ databases">
        <title>Genome-wide analysis reveals the secondary metabolome in Streptomyces kanasensis ZX01.</title>
        <authorList>
            <person name="Zhang G."/>
            <person name="Han L."/>
            <person name="Feng J."/>
            <person name="Zhang X."/>
        </authorList>
    </citation>
    <scope>NUCLEOTIDE SEQUENCE [LARGE SCALE GENOMIC DNA]</scope>
    <source>
        <strain evidence="4 5">ZX01</strain>
    </source>
</reference>
<gene>
    <name evidence="4" type="ORF">ATE80_19445</name>
</gene>
<dbReference type="AlphaFoldDB" id="A0A117IVX2"/>
<dbReference type="InterPro" id="IPR000551">
    <property type="entry name" value="MerR-type_HTH_dom"/>
</dbReference>
<dbReference type="InterPro" id="IPR009061">
    <property type="entry name" value="DNA-bd_dom_put_sf"/>
</dbReference>
<dbReference type="OrthoDB" id="4569196at2"/>
<dbReference type="SMART" id="SM00422">
    <property type="entry name" value="HTH_MERR"/>
    <property type="match status" value="1"/>
</dbReference>
<keyword evidence="5" id="KW-1185">Reference proteome</keyword>
<keyword evidence="2" id="KW-0175">Coiled coil</keyword>
<evidence type="ECO:0000256" key="2">
    <source>
        <dbReference type="SAM" id="Coils"/>
    </source>
</evidence>
<dbReference type="PANTHER" id="PTHR30204">
    <property type="entry name" value="REDOX-CYCLING DRUG-SENSING TRANSCRIPTIONAL ACTIVATOR SOXR"/>
    <property type="match status" value="1"/>
</dbReference>
<protein>
    <submittedName>
        <fullName evidence="4">MerR family transcriptional regulator</fullName>
    </submittedName>
</protein>
<feature type="domain" description="HTH merR-type" evidence="3">
    <location>
        <begin position="1"/>
        <end position="69"/>
    </location>
</feature>
<dbReference type="Gene3D" id="1.10.1660.10">
    <property type="match status" value="1"/>
</dbReference>
<proteinExistence type="predicted"/>
<dbReference type="RefSeq" id="WP_058943509.1">
    <property type="nucleotide sequence ID" value="NZ_LNSV01000052.1"/>
</dbReference>
<feature type="coiled-coil region" evidence="2">
    <location>
        <begin position="72"/>
        <end position="99"/>
    </location>
</feature>
<dbReference type="PANTHER" id="PTHR30204:SF93">
    <property type="entry name" value="HTH MERR-TYPE DOMAIN-CONTAINING PROTEIN"/>
    <property type="match status" value="1"/>
</dbReference>
<dbReference type="STRING" id="936756.ATE80_19445"/>
<name>A0A117IVX2_9ACTN</name>
<dbReference type="PROSITE" id="PS50937">
    <property type="entry name" value="HTH_MERR_2"/>
    <property type="match status" value="1"/>
</dbReference>